<keyword evidence="2" id="KW-1185">Reference proteome</keyword>
<evidence type="ECO:0000313" key="2">
    <source>
        <dbReference type="Proteomes" id="UP001521184"/>
    </source>
</evidence>
<sequence>MGDVTKLKLDSPKPLEKLVGQITIRMAGSGPVVDEAEGPDVAFPVIEILVITQPAAAYLGSIVSRGTPISPVVVSVLVVVGDVDGVTEVREASDDIAG</sequence>
<name>A0ABR3TL67_9PEZI</name>
<comment type="caution">
    <text evidence="1">The sequence shown here is derived from an EMBL/GenBank/DDBJ whole genome shotgun (WGS) entry which is preliminary data.</text>
</comment>
<accession>A0ABR3TL67</accession>
<evidence type="ECO:0000313" key="1">
    <source>
        <dbReference type="EMBL" id="KAL1639975.1"/>
    </source>
</evidence>
<dbReference type="EMBL" id="JAKEKT020000056">
    <property type="protein sequence ID" value="KAL1639975.1"/>
    <property type="molecule type" value="Genomic_DNA"/>
</dbReference>
<proteinExistence type="predicted"/>
<protein>
    <submittedName>
        <fullName evidence="1">Uncharacterized protein</fullName>
    </submittedName>
</protein>
<gene>
    <name evidence="1" type="ORF">SLS58_007401</name>
</gene>
<organism evidence="1 2">
    <name type="scientific">Diplodia intermedia</name>
    <dbReference type="NCBI Taxonomy" id="856260"/>
    <lineage>
        <taxon>Eukaryota</taxon>
        <taxon>Fungi</taxon>
        <taxon>Dikarya</taxon>
        <taxon>Ascomycota</taxon>
        <taxon>Pezizomycotina</taxon>
        <taxon>Dothideomycetes</taxon>
        <taxon>Dothideomycetes incertae sedis</taxon>
        <taxon>Botryosphaeriales</taxon>
        <taxon>Botryosphaeriaceae</taxon>
        <taxon>Diplodia</taxon>
    </lineage>
</organism>
<dbReference type="Proteomes" id="UP001521184">
    <property type="component" value="Unassembled WGS sequence"/>
</dbReference>
<reference evidence="1 2" key="1">
    <citation type="journal article" date="2023" name="Plant Dis.">
        <title>First Report of Diplodia intermedia Causing Canker and Dieback Diseases on Apple Trees in Canada.</title>
        <authorList>
            <person name="Ellouze W."/>
            <person name="Ilyukhin E."/>
            <person name="Sulman M."/>
            <person name="Ali S."/>
        </authorList>
    </citation>
    <scope>NUCLEOTIDE SEQUENCE [LARGE SCALE GENOMIC DNA]</scope>
    <source>
        <strain evidence="1 2">M45-28</strain>
    </source>
</reference>